<sequence>MTTAISRMRERKSTVRCAKRWTGCLNSGSTMGIGGGLLGWMRPADHVPACRHSGRNRRHRDSDRQRSWGRLRGRVHHHRLLQRPRRDDLLRVRAATDADLQPAGVPPRHPQPGPGTGSGRQNRQGRAARAGLPPPHHDQRRRPGRRREPTDPATWRPDRRRGTLGPGRRIHVCQRAGGSRGTHPPGGPEHLGGGIREPGGRGDPDPRRLVHRHRCGHRPGDRCGRRLNRPGGRHRRRSCRGTRRRYTRGHRSGGQRCPGLDQ</sequence>
<name>A0ABV5FWD9_9MICC</name>
<keyword evidence="2" id="KW-0812">Transmembrane</keyword>
<feature type="compositionally biased region" description="Basic and acidic residues" evidence="1">
    <location>
        <begin position="198"/>
        <end position="208"/>
    </location>
</feature>
<feature type="region of interest" description="Disordered" evidence="1">
    <location>
        <begin position="97"/>
        <end position="262"/>
    </location>
</feature>
<protein>
    <submittedName>
        <fullName evidence="3">Uncharacterized protein</fullName>
    </submittedName>
</protein>
<dbReference type="Proteomes" id="UP001589575">
    <property type="component" value="Unassembled WGS sequence"/>
</dbReference>
<evidence type="ECO:0000313" key="3">
    <source>
        <dbReference type="EMBL" id="MFB9071009.1"/>
    </source>
</evidence>
<evidence type="ECO:0000256" key="2">
    <source>
        <dbReference type="SAM" id="Phobius"/>
    </source>
</evidence>
<evidence type="ECO:0000256" key="1">
    <source>
        <dbReference type="SAM" id="MobiDB-lite"/>
    </source>
</evidence>
<feature type="compositionally biased region" description="Pro residues" evidence="1">
    <location>
        <begin position="104"/>
        <end position="113"/>
    </location>
</feature>
<organism evidence="3 4">
    <name type="scientific">Citricoccus parietis</name>
    <dbReference type="NCBI Taxonomy" id="592307"/>
    <lineage>
        <taxon>Bacteria</taxon>
        <taxon>Bacillati</taxon>
        <taxon>Actinomycetota</taxon>
        <taxon>Actinomycetes</taxon>
        <taxon>Micrococcales</taxon>
        <taxon>Micrococcaceae</taxon>
        <taxon>Citricoccus</taxon>
    </lineage>
</organism>
<feature type="transmembrane region" description="Helical" evidence="2">
    <location>
        <begin position="21"/>
        <end position="41"/>
    </location>
</feature>
<feature type="compositionally biased region" description="Basic residues" evidence="1">
    <location>
        <begin position="225"/>
        <end position="253"/>
    </location>
</feature>
<dbReference type="EMBL" id="JBHMFI010000001">
    <property type="protein sequence ID" value="MFB9071009.1"/>
    <property type="molecule type" value="Genomic_DNA"/>
</dbReference>
<feature type="region of interest" description="Disordered" evidence="1">
    <location>
        <begin position="49"/>
        <end position="70"/>
    </location>
</feature>
<feature type="compositionally biased region" description="Basic and acidic residues" evidence="1">
    <location>
        <begin position="146"/>
        <end position="161"/>
    </location>
</feature>
<feature type="compositionally biased region" description="Low complexity" evidence="1">
    <location>
        <begin position="119"/>
        <end position="131"/>
    </location>
</feature>
<reference evidence="3 4" key="1">
    <citation type="submission" date="2024-09" db="EMBL/GenBank/DDBJ databases">
        <authorList>
            <person name="Sun Q."/>
            <person name="Mori K."/>
        </authorList>
    </citation>
    <scope>NUCLEOTIDE SEQUENCE [LARGE SCALE GENOMIC DNA]</scope>
    <source>
        <strain evidence="3 4">CCM 7609</strain>
    </source>
</reference>
<keyword evidence="2" id="KW-0472">Membrane</keyword>
<evidence type="ECO:0000313" key="4">
    <source>
        <dbReference type="Proteomes" id="UP001589575"/>
    </source>
</evidence>
<proteinExistence type="predicted"/>
<keyword evidence="2" id="KW-1133">Transmembrane helix</keyword>
<comment type="caution">
    <text evidence="3">The sequence shown here is derived from an EMBL/GenBank/DDBJ whole genome shotgun (WGS) entry which is preliminary data.</text>
</comment>
<keyword evidence="4" id="KW-1185">Reference proteome</keyword>
<gene>
    <name evidence="3" type="ORF">ACFFX0_07300</name>
</gene>
<accession>A0ABV5FWD9</accession>